<keyword evidence="4" id="KW-0720">Serine protease</keyword>
<dbReference type="EMBL" id="LJIG01022469">
    <property type="protein sequence ID" value="KRT80416.1"/>
    <property type="molecule type" value="Genomic_DNA"/>
</dbReference>
<dbReference type="InterPro" id="IPR043504">
    <property type="entry name" value="Peptidase_S1_PA_chymotrypsin"/>
</dbReference>
<feature type="non-terminal residue" evidence="10">
    <location>
        <position position="1"/>
    </location>
</feature>
<keyword evidence="2" id="KW-0479">Metal-binding</keyword>
<gene>
    <name evidence="10" type="ORF">AMK59_7281</name>
</gene>
<dbReference type="PROSITE" id="PS00135">
    <property type="entry name" value="TRYPSIN_SER"/>
    <property type="match status" value="1"/>
</dbReference>
<dbReference type="AlphaFoldDB" id="A0A0T6AYW2"/>
<evidence type="ECO:0000256" key="2">
    <source>
        <dbReference type="ARBA" id="ARBA00022723"/>
    </source>
</evidence>
<evidence type="ECO:0000313" key="10">
    <source>
        <dbReference type="EMBL" id="KRT80416.1"/>
    </source>
</evidence>
<dbReference type="OrthoDB" id="9028152at2759"/>
<proteinExistence type="inferred from homology"/>
<sequence length="129" mass="13918">TICLPSSKSVPSLSNKLTVAGWGRADNAQTSDVKRIATLYRQDQPKCLNTIPLPLRDTQICVGGGKADSCKGDSGGPLMTSIESRDGSVIWYLTGIVSLGYDKPCGTPNKPGIYTSVSQYLDWIQKTMY</sequence>
<evidence type="ECO:0000256" key="8">
    <source>
        <dbReference type="ARBA" id="ARBA00024195"/>
    </source>
</evidence>
<evidence type="ECO:0000313" key="11">
    <source>
        <dbReference type="Proteomes" id="UP000051574"/>
    </source>
</evidence>
<dbReference type="SMART" id="SM00020">
    <property type="entry name" value="Tryp_SPc"/>
    <property type="match status" value="1"/>
</dbReference>
<keyword evidence="6" id="KW-0865">Zymogen</keyword>
<dbReference type="Gene3D" id="2.40.10.10">
    <property type="entry name" value="Trypsin-like serine proteases"/>
    <property type="match status" value="1"/>
</dbReference>
<evidence type="ECO:0000259" key="9">
    <source>
        <dbReference type="PROSITE" id="PS50240"/>
    </source>
</evidence>
<dbReference type="PANTHER" id="PTHR24256">
    <property type="entry name" value="TRYPTASE-RELATED"/>
    <property type="match status" value="1"/>
</dbReference>
<dbReference type="InterPro" id="IPR033116">
    <property type="entry name" value="TRYPSIN_SER"/>
</dbReference>
<keyword evidence="5" id="KW-0106">Calcium</keyword>
<comment type="caution">
    <text evidence="10">The sequence shown here is derived from an EMBL/GenBank/DDBJ whole genome shotgun (WGS) entry which is preliminary data.</text>
</comment>
<evidence type="ECO:0000256" key="3">
    <source>
        <dbReference type="ARBA" id="ARBA00022801"/>
    </source>
</evidence>
<evidence type="ECO:0000256" key="6">
    <source>
        <dbReference type="ARBA" id="ARBA00023145"/>
    </source>
</evidence>
<accession>A0A0T6AYW2</accession>
<dbReference type="GO" id="GO:0046872">
    <property type="term" value="F:metal ion binding"/>
    <property type="evidence" value="ECO:0007669"/>
    <property type="project" value="UniProtKB-KW"/>
</dbReference>
<evidence type="ECO:0000256" key="7">
    <source>
        <dbReference type="ARBA" id="ARBA00023157"/>
    </source>
</evidence>
<name>A0A0T6AYW2_9SCAR</name>
<dbReference type="PROSITE" id="PS50240">
    <property type="entry name" value="TRYPSIN_DOM"/>
    <property type="match status" value="1"/>
</dbReference>
<dbReference type="SUPFAM" id="SSF50494">
    <property type="entry name" value="Trypsin-like serine proteases"/>
    <property type="match status" value="1"/>
</dbReference>
<organism evidence="10 11">
    <name type="scientific">Oryctes borbonicus</name>
    <dbReference type="NCBI Taxonomy" id="1629725"/>
    <lineage>
        <taxon>Eukaryota</taxon>
        <taxon>Metazoa</taxon>
        <taxon>Ecdysozoa</taxon>
        <taxon>Arthropoda</taxon>
        <taxon>Hexapoda</taxon>
        <taxon>Insecta</taxon>
        <taxon>Pterygota</taxon>
        <taxon>Neoptera</taxon>
        <taxon>Endopterygota</taxon>
        <taxon>Coleoptera</taxon>
        <taxon>Polyphaga</taxon>
        <taxon>Scarabaeiformia</taxon>
        <taxon>Scarabaeidae</taxon>
        <taxon>Dynastinae</taxon>
        <taxon>Oryctes</taxon>
    </lineage>
</organism>
<dbReference type="InterPro" id="IPR009003">
    <property type="entry name" value="Peptidase_S1_PA"/>
</dbReference>
<keyword evidence="1" id="KW-0645">Protease</keyword>
<protein>
    <submittedName>
        <fullName evidence="10">Trypsin</fullName>
    </submittedName>
</protein>
<dbReference type="Proteomes" id="UP000051574">
    <property type="component" value="Unassembled WGS sequence"/>
</dbReference>
<keyword evidence="11" id="KW-1185">Reference proteome</keyword>
<dbReference type="InterPro" id="IPR001254">
    <property type="entry name" value="Trypsin_dom"/>
</dbReference>
<dbReference type="InterPro" id="IPR051487">
    <property type="entry name" value="Ser/Thr_Proteases_Immune/Dev"/>
</dbReference>
<keyword evidence="7" id="KW-1015">Disulfide bond</keyword>
<dbReference type="FunFam" id="2.40.10.10:FF:000078">
    <property type="entry name" value="Serine protease H137"/>
    <property type="match status" value="1"/>
</dbReference>
<evidence type="ECO:0000256" key="4">
    <source>
        <dbReference type="ARBA" id="ARBA00022825"/>
    </source>
</evidence>
<feature type="domain" description="Peptidase S1" evidence="9">
    <location>
        <begin position="1"/>
        <end position="129"/>
    </location>
</feature>
<reference evidence="10 11" key="1">
    <citation type="submission" date="2015-09" db="EMBL/GenBank/DDBJ databases">
        <title>Draft genome of the scarab beetle Oryctes borbonicus.</title>
        <authorList>
            <person name="Meyer J.M."/>
            <person name="Markov G.V."/>
            <person name="Baskaran P."/>
            <person name="Herrmann M."/>
            <person name="Sommer R.J."/>
            <person name="Roedelsperger C."/>
        </authorList>
    </citation>
    <scope>NUCLEOTIDE SEQUENCE [LARGE SCALE GENOMIC DNA]</scope>
    <source>
        <strain evidence="10">OB123</strain>
        <tissue evidence="10">Whole animal</tissue>
    </source>
</reference>
<evidence type="ECO:0000256" key="5">
    <source>
        <dbReference type="ARBA" id="ARBA00022837"/>
    </source>
</evidence>
<comment type="similarity">
    <text evidence="8">Belongs to the peptidase S1 family. CLIP subfamily.</text>
</comment>
<keyword evidence="3" id="KW-0378">Hydrolase</keyword>
<evidence type="ECO:0000256" key="1">
    <source>
        <dbReference type="ARBA" id="ARBA00022670"/>
    </source>
</evidence>
<dbReference type="GO" id="GO:0006508">
    <property type="term" value="P:proteolysis"/>
    <property type="evidence" value="ECO:0007669"/>
    <property type="project" value="UniProtKB-KW"/>
</dbReference>
<dbReference type="GO" id="GO:0004252">
    <property type="term" value="F:serine-type endopeptidase activity"/>
    <property type="evidence" value="ECO:0007669"/>
    <property type="project" value="InterPro"/>
</dbReference>
<dbReference type="Pfam" id="PF00089">
    <property type="entry name" value="Trypsin"/>
    <property type="match status" value="1"/>
</dbReference>